<gene>
    <name evidence="7" type="ORF">H6P81_009293</name>
</gene>
<comment type="subcellular location">
    <subcellularLocation>
        <location evidence="1">Membrane</location>
        <topology evidence="1">Multi-pass membrane protein</topology>
    </subcellularLocation>
</comment>
<comment type="similarity">
    <text evidence="2">Belongs to the major facilitator superfamily. Proton-dependent oligopeptide transporter (POT/PTR) (TC 2.A.17) family.</text>
</comment>
<dbReference type="EMBL" id="JAINDJ010000004">
    <property type="protein sequence ID" value="KAG9449328.1"/>
    <property type="molecule type" value="Genomic_DNA"/>
</dbReference>
<dbReference type="Pfam" id="PF00854">
    <property type="entry name" value="PTR2"/>
    <property type="match status" value="1"/>
</dbReference>
<feature type="transmembrane region" description="Helical" evidence="6">
    <location>
        <begin position="88"/>
        <end position="107"/>
    </location>
</feature>
<feature type="transmembrane region" description="Helical" evidence="6">
    <location>
        <begin position="302"/>
        <end position="320"/>
    </location>
</feature>
<name>A0AAV7EPZ1_ARIFI</name>
<keyword evidence="3 6" id="KW-0812">Transmembrane</keyword>
<dbReference type="Proteomes" id="UP000825729">
    <property type="component" value="Unassembled WGS sequence"/>
</dbReference>
<feature type="transmembrane region" description="Helical" evidence="6">
    <location>
        <begin position="188"/>
        <end position="214"/>
    </location>
</feature>
<dbReference type="AlphaFoldDB" id="A0AAV7EPZ1"/>
<evidence type="ECO:0000256" key="5">
    <source>
        <dbReference type="ARBA" id="ARBA00023136"/>
    </source>
</evidence>
<sequence length="532" mass="58293">MAAAATDSGGLSKSCILIIVVASVERFAFKGVVSNLVTYLTDVVKLSTSSAAKNVNTWCGVTYMLPLVGAFLADSYWDRYSTILASSLLYILGLVSLTIWAMLWAFTPISKTIFAAALFSSLYLISMAQGGYNPCLQAFGAEQLEREDQEEMNSEKKSKFFQWWYFGICTGSLMGVTLMSYIQDNCGWGWGFAIPTIGMAMSAICFSSGTPLYVRKKITKVRDQTIIEETLRSFKEALKKVVPAPGAIRLPSQRCDEEVAELGQLDNTPLMKDDFPMSVSDSAASTTEDEEPRVDVRAIVKLLPVWAMLLTFAVIFQQPATFFTKQGTAMRRNIGGDGFMIPPATLQSAITLSIIILVPLYDHAVVPAFRLLTGNEKGITVLQRIAVGMFLSVLAMVVAALVEAKRLGVVRRSAGVVVPSPLSIFWLLPQYILLGVSDVFTVVGMQEFFYSRVPTRMRSVGIAMYSSVFGVGSFLSAILITVIEMVTSSSDGGSWFSDDMGEARLDKYYWLLALSGSISLMSFIALSRHYTD</sequence>
<evidence type="ECO:0000256" key="1">
    <source>
        <dbReference type="ARBA" id="ARBA00004141"/>
    </source>
</evidence>
<evidence type="ECO:0000256" key="6">
    <source>
        <dbReference type="SAM" id="Phobius"/>
    </source>
</evidence>
<dbReference type="InterPro" id="IPR036259">
    <property type="entry name" value="MFS_trans_sf"/>
</dbReference>
<evidence type="ECO:0000256" key="3">
    <source>
        <dbReference type="ARBA" id="ARBA00022692"/>
    </source>
</evidence>
<feature type="transmembrane region" description="Helical" evidence="6">
    <location>
        <begin position="422"/>
        <end position="450"/>
    </location>
</feature>
<dbReference type="FunFam" id="1.20.1250.20:FF:000410">
    <property type="entry name" value="POT family protein"/>
    <property type="match status" value="1"/>
</dbReference>
<comment type="caution">
    <text evidence="7">The sequence shown here is derived from an EMBL/GenBank/DDBJ whole genome shotgun (WGS) entry which is preliminary data.</text>
</comment>
<feature type="transmembrane region" description="Helical" evidence="6">
    <location>
        <begin position="55"/>
        <end position="76"/>
    </location>
</feature>
<evidence type="ECO:0000256" key="2">
    <source>
        <dbReference type="ARBA" id="ARBA00005982"/>
    </source>
</evidence>
<feature type="transmembrane region" description="Helical" evidence="6">
    <location>
        <begin position="508"/>
        <end position="526"/>
    </location>
</feature>
<proteinExistence type="inferred from homology"/>
<protein>
    <submittedName>
        <fullName evidence="7">Uncharacterized protein</fullName>
    </submittedName>
</protein>
<dbReference type="GO" id="GO:0022857">
    <property type="term" value="F:transmembrane transporter activity"/>
    <property type="evidence" value="ECO:0007669"/>
    <property type="project" value="InterPro"/>
</dbReference>
<keyword evidence="5 6" id="KW-0472">Membrane</keyword>
<dbReference type="SUPFAM" id="SSF103473">
    <property type="entry name" value="MFS general substrate transporter"/>
    <property type="match status" value="1"/>
</dbReference>
<keyword evidence="8" id="KW-1185">Reference proteome</keyword>
<keyword evidence="4 6" id="KW-1133">Transmembrane helix</keyword>
<accession>A0AAV7EPZ1</accession>
<feature type="transmembrane region" description="Helical" evidence="6">
    <location>
        <begin position="163"/>
        <end position="182"/>
    </location>
</feature>
<dbReference type="Gene3D" id="1.20.1250.20">
    <property type="entry name" value="MFS general substrate transporter like domains"/>
    <property type="match status" value="1"/>
</dbReference>
<feature type="transmembrane region" description="Helical" evidence="6">
    <location>
        <begin position="381"/>
        <end position="402"/>
    </location>
</feature>
<feature type="transmembrane region" description="Helical" evidence="6">
    <location>
        <begin position="340"/>
        <end position="361"/>
    </location>
</feature>
<evidence type="ECO:0000313" key="8">
    <source>
        <dbReference type="Proteomes" id="UP000825729"/>
    </source>
</evidence>
<feature type="transmembrane region" description="Helical" evidence="6">
    <location>
        <begin position="462"/>
        <end position="488"/>
    </location>
</feature>
<dbReference type="GO" id="GO:0016020">
    <property type="term" value="C:membrane"/>
    <property type="evidence" value="ECO:0007669"/>
    <property type="project" value="UniProtKB-SubCell"/>
</dbReference>
<evidence type="ECO:0000256" key="4">
    <source>
        <dbReference type="ARBA" id="ARBA00022989"/>
    </source>
</evidence>
<reference evidence="7 8" key="1">
    <citation type="submission" date="2021-07" db="EMBL/GenBank/DDBJ databases">
        <title>The Aristolochia fimbriata genome: insights into angiosperm evolution, floral development and chemical biosynthesis.</title>
        <authorList>
            <person name="Jiao Y."/>
        </authorList>
    </citation>
    <scope>NUCLEOTIDE SEQUENCE [LARGE SCALE GENOMIC DNA]</scope>
    <source>
        <strain evidence="7">IBCAS-2021</strain>
        <tissue evidence="7">Leaf</tissue>
    </source>
</reference>
<evidence type="ECO:0000313" key="7">
    <source>
        <dbReference type="EMBL" id="KAG9449328.1"/>
    </source>
</evidence>
<organism evidence="7 8">
    <name type="scientific">Aristolochia fimbriata</name>
    <name type="common">White veined hardy Dutchman's pipe vine</name>
    <dbReference type="NCBI Taxonomy" id="158543"/>
    <lineage>
        <taxon>Eukaryota</taxon>
        <taxon>Viridiplantae</taxon>
        <taxon>Streptophyta</taxon>
        <taxon>Embryophyta</taxon>
        <taxon>Tracheophyta</taxon>
        <taxon>Spermatophyta</taxon>
        <taxon>Magnoliopsida</taxon>
        <taxon>Magnoliidae</taxon>
        <taxon>Piperales</taxon>
        <taxon>Aristolochiaceae</taxon>
        <taxon>Aristolochia</taxon>
    </lineage>
</organism>
<dbReference type="InterPro" id="IPR000109">
    <property type="entry name" value="POT_fam"/>
</dbReference>
<dbReference type="PANTHER" id="PTHR11654">
    <property type="entry name" value="OLIGOPEPTIDE TRANSPORTER-RELATED"/>
    <property type="match status" value="1"/>
</dbReference>